<feature type="domain" description="G-protein coupled receptors family 1 profile" evidence="13">
    <location>
        <begin position="61"/>
        <end position="307"/>
    </location>
</feature>
<keyword evidence="9 11" id="KW-0675">Receptor</keyword>
<protein>
    <recommendedName>
        <fullName evidence="12">Olfactory receptor</fullName>
    </recommendedName>
</protein>
<reference evidence="14" key="1">
    <citation type="submission" date="2019-05" db="EMBL/GenBank/DDBJ databases">
        <authorList>
            <person name="Zhang S."/>
            <person name="Liu J."/>
        </authorList>
    </citation>
    <scope>NUCLEOTIDE SEQUENCE [LARGE SCALE GENOMIC DNA]</scope>
</reference>
<evidence type="ECO:0000313" key="15">
    <source>
        <dbReference type="Proteomes" id="UP000694520"/>
    </source>
</evidence>
<dbReference type="AlphaFoldDB" id="A0A8B9XA35"/>
<keyword evidence="5 12" id="KW-0552">Olfaction</keyword>
<dbReference type="CDD" id="cd15936">
    <property type="entry name" value="7tmA_OR4D-like"/>
    <property type="match status" value="1"/>
</dbReference>
<proteinExistence type="inferred from homology"/>
<dbReference type="GO" id="GO:0004930">
    <property type="term" value="F:G protein-coupled receptor activity"/>
    <property type="evidence" value="ECO:0007669"/>
    <property type="project" value="UniProtKB-KW"/>
</dbReference>
<dbReference type="PROSITE" id="PS50262">
    <property type="entry name" value="G_PROTEIN_RECEP_F1_2"/>
    <property type="match status" value="1"/>
</dbReference>
<feature type="transmembrane region" description="Helical" evidence="12">
    <location>
        <begin position="225"/>
        <end position="245"/>
    </location>
</feature>
<dbReference type="Proteomes" id="UP000694520">
    <property type="component" value="Chromosome 13"/>
</dbReference>
<keyword evidence="3 12" id="KW-0716">Sensory transduction</keyword>
<keyword evidence="6 12" id="KW-1133">Transmembrane helix</keyword>
<gene>
    <name evidence="14" type="primary">OR4D6</name>
</gene>
<evidence type="ECO:0000256" key="12">
    <source>
        <dbReference type="RuleBase" id="RU363047"/>
    </source>
</evidence>
<evidence type="ECO:0000259" key="13">
    <source>
        <dbReference type="PROSITE" id="PS50262"/>
    </source>
</evidence>
<comment type="similarity">
    <text evidence="11">Belongs to the G-protein coupled receptor 1 family.</text>
</comment>
<keyword evidence="4 11" id="KW-0812">Transmembrane</keyword>
<dbReference type="GO" id="GO:0004984">
    <property type="term" value="F:olfactory receptor activity"/>
    <property type="evidence" value="ECO:0007669"/>
    <property type="project" value="InterPro"/>
</dbReference>
<keyword evidence="7 11" id="KW-0297">G-protein coupled receptor</keyword>
<keyword evidence="12" id="KW-1003">Cell membrane</keyword>
<evidence type="ECO:0000256" key="8">
    <source>
        <dbReference type="ARBA" id="ARBA00023136"/>
    </source>
</evidence>
<feature type="transmembrane region" description="Helical" evidence="12">
    <location>
        <begin position="257"/>
        <end position="278"/>
    </location>
</feature>
<keyword evidence="15" id="KW-1185">Reference proteome</keyword>
<evidence type="ECO:0000256" key="6">
    <source>
        <dbReference type="ARBA" id="ARBA00022989"/>
    </source>
</evidence>
<reference evidence="14" key="3">
    <citation type="submission" date="2025-09" db="UniProtKB">
        <authorList>
            <consortium name="Ensembl"/>
        </authorList>
    </citation>
    <scope>IDENTIFICATION</scope>
</reference>
<evidence type="ECO:0000256" key="4">
    <source>
        <dbReference type="ARBA" id="ARBA00022692"/>
    </source>
</evidence>
<evidence type="ECO:0000256" key="5">
    <source>
        <dbReference type="ARBA" id="ARBA00022725"/>
    </source>
</evidence>
<dbReference type="InterPro" id="IPR000725">
    <property type="entry name" value="Olfact_rcpt"/>
</dbReference>
<dbReference type="PANTHER" id="PTHR48002">
    <property type="entry name" value="OLFACTORY RECEPTOR"/>
    <property type="match status" value="1"/>
</dbReference>
<feature type="transmembrane region" description="Helical" evidence="12">
    <location>
        <begin position="88"/>
        <end position="106"/>
    </location>
</feature>
<dbReference type="InterPro" id="IPR050427">
    <property type="entry name" value="Olfactory_Receptors"/>
</dbReference>
<comment type="subcellular location">
    <subcellularLocation>
        <location evidence="12">Cell membrane</location>
        <topology evidence="12">Multi-pass membrane protein</topology>
    </subcellularLocation>
    <subcellularLocation>
        <location evidence="2">Membrane</location>
        <topology evidence="2">Multi-pass membrane protein</topology>
    </subcellularLocation>
</comment>
<evidence type="ECO:0000256" key="10">
    <source>
        <dbReference type="ARBA" id="ARBA00023224"/>
    </source>
</evidence>
<organism evidence="14 15">
    <name type="scientific">Bos mutus grunniens</name>
    <name type="common">Wild yak</name>
    <name type="synonym">Bos grunniens</name>
    <dbReference type="NCBI Taxonomy" id="30521"/>
    <lineage>
        <taxon>Eukaryota</taxon>
        <taxon>Metazoa</taxon>
        <taxon>Chordata</taxon>
        <taxon>Craniata</taxon>
        <taxon>Vertebrata</taxon>
        <taxon>Euteleostomi</taxon>
        <taxon>Mammalia</taxon>
        <taxon>Eutheria</taxon>
        <taxon>Laurasiatheria</taxon>
        <taxon>Artiodactyla</taxon>
        <taxon>Ruminantia</taxon>
        <taxon>Pecora</taxon>
        <taxon>Bovidae</taxon>
        <taxon>Bovinae</taxon>
        <taxon>Bos</taxon>
    </lineage>
</organism>
<dbReference type="InterPro" id="IPR000276">
    <property type="entry name" value="GPCR_Rhodpsn"/>
</dbReference>
<evidence type="ECO:0000256" key="3">
    <source>
        <dbReference type="ARBA" id="ARBA00022606"/>
    </source>
</evidence>
<evidence type="ECO:0000313" key="14">
    <source>
        <dbReference type="Ensembl" id="ENSBGRP00000019168.1"/>
    </source>
</evidence>
<feature type="transmembrane region" description="Helical" evidence="12">
    <location>
        <begin position="160"/>
        <end position="184"/>
    </location>
</feature>
<dbReference type="Gene3D" id="1.20.1070.10">
    <property type="entry name" value="Rhodopsin 7-helix transmembrane proteins"/>
    <property type="match status" value="1"/>
</dbReference>
<dbReference type="Ensembl" id="ENSBGRT00000022215.1">
    <property type="protein sequence ID" value="ENSBGRP00000019168.1"/>
    <property type="gene ID" value="ENSBGRG00000012146.1"/>
</dbReference>
<dbReference type="Pfam" id="PF13853">
    <property type="entry name" value="7tm_4"/>
    <property type="match status" value="1"/>
</dbReference>
<feature type="transmembrane region" description="Helical" evidence="12">
    <location>
        <begin position="45"/>
        <end position="67"/>
    </location>
</feature>
<name>A0A8B9XA35_BOSMU</name>
<dbReference type="InterPro" id="IPR017452">
    <property type="entry name" value="GPCR_Rhodpsn_7TM"/>
</dbReference>
<dbReference type="FunFam" id="1.20.1070.10:FF:000007">
    <property type="entry name" value="Olfactory receptor"/>
    <property type="match status" value="1"/>
</dbReference>
<reference evidence="14" key="2">
    <citation type="submission" date="2025-08" db="UniProtKB">
        <authorList>
            <consortium name="Ensembl"/>
        </authorList>
    </citation>
    <scope>IDENTIFICATION</scope>
</reference>
<dbReference type="PRINTS" id="PR00245">
    <property type="entry name" value="OLFACTORYR"/>
</dbReference>
<dbReference type="GO" id="GO:0005886">
    <property type="term" value="C:plasma membrane"/>
    <property type="evidence" value="ECO:0007669"/>
    <property type="project" value="UniProtKB-SubCell"/>
</dbReference>
<evidence type="ECO:0000256" key="9">
    <source>
        <dbReference type="ARBA" id="ARBA00023170"/>
    </source>
</evidence>
<comment type="function">
    <text evidence="1">Putative odorant or sperm cell receptor.</text>
</comment>
<evidence type="ECO:0000256" key="7">
    <source>
        <dbReference type="ARBA" id="ARBA00023040"/>
    </source>
</evidence>
<accession>A0A8B9XA35</accession>
<keyword evidence="8 12" id="KW-0472">Membrane</keyword>
<evidence type="ECO:0000256" key="2">
    <source>
        <dbReference type="ARBA" id="ARBA00004141"/>
    </source>
</evidence>
<dbReference type="PRINTS" id="PR00237">
    <property type="entry name" value="GPCRRHODOPSN"/>
</dbReference>
<evidence type="ECO:0000256" key="11">
    <source>
        <dbReference type="RuleBase" id="RU000688"/>
    </source>
</evidence>
<keyword evidence="10 11" id="KW-0807">Transducer</keyword>
<sequence>MLLTLTYLFQRETWESVLSIMGQSNHTNVREFVFLELTHFRELELFLFVIFLAVYVTTVLGNALVVVTITWESHLHTPMYFLLRNKSILDIVFSSVTVPKFLVDLLSERKAISYNGCMAQIFFFHFAGGADIFFLSVMAWDRYLAISKPLHYVTIMRREVWVGLVVASWVGGALHSTVQVILMLPLPFCGPSTLDAFYCDVPQVVRLACTDTFALELLLISNNGLVTLLWFLLLLGSYTVTLVTLRSHVGEGRSRAVSTCTSHVLVVTLHFVPCVYIYCRPFITLPVDTAVSINNTVVTPMLNPVIYTLRNQEMKAAMKRLQRRLGPFESNKLR</sequence>
<feature type="transmembrane region" description="Helical" evidence="12">
    <location>
        <begin position="118"/>
        <end position="140"/>
    </location>
</feature>
<evidence type="ECO:0000256" key="1">
    <source>
        <dbReference type="ARBA" id="ARBA00003929"/>
    </source>
</evidence>
<dbReference type="SUPFAM" id="SSF81321">
    <property type="entry name" value="Family A G protein-coupled receptor-like"/>
    <property type="match status" value="1"/>
</dbReference>
<dbReference type="PROSITE" id="PS00237">
    <property type="entry name" value="G_PROTEIN_RECEP_F1_1"/>
    <property type="match status" value="1"/>
</dbReference>
<dbReference type="GeneTree" id="ENSGT00940000163118"/>